<dbReference type="InterPro" id="IPR002020">
    <property type="entry name" value="Citrate_synthase"/>
</dbReference>
<keyword evidence="11" id="KW-0012">Acyltransferase</keyword>
<dbReference type="Proteomes" id="UP001345013">
    <property type="component" value="Unassembled WGS sequence"/>
</dbReference>
<keyword evidence="12" id="KW-1185">Reference proteome</keyword>
<evidence type="ECO:0000313" key="12">
    <source>
        <dbReference type="Proteomes" id="UP001345013"/>
    </source>
</evidence>
<comment type="catalytic activity">
    <reaction evidence="7">
        <text>propanoyl-CoA + oxaloacetate + H2O = (2S,3S)-2-methylcitrate + CoA + H(+)</text>
        <dbReference type="Rhea" id="RHEA:23780"/>
        <dbReference type="ChEBI" id="CHEBI:15377"/>
        <dbReference type="ChEBI" id="CHEBI:15378"/>
        <dbReference type="ChEBI" id="CHEBI:16452"/>
        <dbReference type="ChEBI" id="CHEBI:57287"/>
        <dbReference type="ChEBI" id="CHEBI:57392"/>
        <dbReference type="ChEBI" id="CHEBI:58853"/>
        <dbReference type="EC" id="2.3.3.5"/>
    </reaction>
</comment>
<keyword evidence="4 9" id="KW-0808">Transferase</keyword>
<dbReference type="PROSITE" id="PS50181">
    <property type="entry name" value="FBOX"/>
    <property type="match status" value="1"/>
</dbReference>
<comment type="caution">
    <text evidence="11">The sequence shown here is derived from an EMBL/GenBank/DDBJ whole genome shotgun (WGS) entry which is preliminary data.</text>
</comment>
<dbReference type="InterPro" id="IPR019810">
    <property type="entry name" value="Citrate_synthase_AS"/>
</dbReference>
<evidence type="ECO:0000256" key="4">
    <source>
        <dbReference type="ARBA" id="ARBA00022679"/>
    </source>
</evidence>
<accession>A0ABR0K9W0</accession>
<gene>
    <name evidence="11" type="primary">CIT3</name>
    <name evidence="11" type="ORF">LTR24_005169</name>
</gene>
<evidence type="ECO:0000256" key="7">
    <source>
        <dbReference type="ARBA" id="ARBA00049052"/>
    </source>
</evidence>
<dbReference type="PANTHER" id="PTHR11739:SF15">
    <property type="entry name" value="CITRATE SYNTHASE 3, MITOCHONDRIAL"/>
    <property type="match status" value="1"/>
</dbReference>
<dbReference type="Gene3D" id="1.10.580.10">
    <property type="entry name" value="Citrate Synthase, domain 1"/>
    <property type="match status" value="1"/>
</dbReference>
<dbReference type="PROSITE" id="PS00480">
    <property type="entry name" value="CITRATE_SYNTHASE"/>
    <property type="match status" value="1"/>
</dbReference>
<dbReference type="InterPro" id="IPR036969">
    <property type="entry name" value="Citrate_synthase_sf"/>
</dbReference>
<dbReference type="EMBL" id="JAVRRG010000057">
    <property type="protein sequence ID" value="KAK5092466.1"/>
    <property type="molecule type" value="Genomic_DNA"/>
</dbReference>
<protein>
    <recommendedName>
        <fullName evidence="9">Citrate synthase</fullName>
    </recommendedName>
</protein>
<comment type="subcellular location">
    <subcellularLocation>
        <location evidence="1">Mitochondrion</location>
    </subcellularLocation>
</comment>
<name>A0ABR0K9W0_9EURO</name>
<evidence type="ECO:0000256" key="6">
    <source>
        <dbReference type="ARBA" id="ARBA00023128"/>
    </source>
</evidence>
<proteinExistence type="inferred from homology"/>
<dbReference type="NCBIfam" id="NF007128">
    <property type="entry name" value="PRK09569.1"/>
    <property type="match status" value="1"/>
</dbReference>
<evidence type="ECO:0000256" key="1">
    <source>
        <dbReference type="ARBA" id="ARBA00004173"/>
    </source>
</evidence>
<comment type="similarity">
    <text evidence="3 9">Belongs to the citrate synthase family.</text>
</comment>
<comment type="catalytic activity">
    <reaction evidence="8">
        <text>oxaloacetate + acetyl-CoA + H2O = citrate + CoA + H(+)</text>
        <dbReference type="Rhea" id="RHEA:16845"/>
        <dbReference type="ChEBI" id="CHEBI:15377"/>
        <dbReference type="ChEBI" id="CHEBI:15378"/>
        <dbReference type="ChEBI" id="CHEBI:16452"/>
        <dbReference type="ChEBI" id="CHEBI:16947"/>
        <dbReference type="ChEBI" id="CHEBI:57287"/>
        <dbReference type="ChEBI" id="CHEBI:57288"/>
        <dbReference type="EC" id="2.3.3.16"/>
    </reaction>
</comment>
<dbReference type="SUPFAM" id="SSF48256">
    <property type="entry name" value="Citrate synthase"/>
    <property type="match status" value="1"/>
</dbReference>
<evidence type="ECO:0000256" key="8">
    <source>
        <dbReference type="ARBA" id="ARBA00049288"/>
    </source>
</evidence>
<evidence type="ECO:0000256" key="9">
    <source>
        <dbReference type="RuleBase" id="RU000441"/>
    </source>
</evidence>
<dbReference type="PANTHER" id="PTHR11739">
    <property type="entry name" value="CITRATE SYNTHASE"/>
    <property type="match status" value="1"/>
</dbReference>
<comment type="pathway">
    <text evidence="2">Organic acid metabolism; propanoate degradation.</text>
</comment>
<sequence length="679" mass="76043">MATPRVSSQALRALRSSKPCLRRTYASSAEPDLKATLREAIPAKRELLKQVKSHADKKIGEITVGQVIGGMRTMKSMVWEGSVLDADEGIRFHGKTIADCQQELPKGTSGTEMLPESMFWLLLTGQVPSTNQVRGLTKQLNEQSELPDHVKSMLKSFGKEVHPMTQLACAVAALNTESAFARKYAEGMNKAEYWEPTFDDSISLLAKLPRVAGAIFDKSCLDMPLDMEQDWAYNFAKLLGKPGKENEGFQDLLRLYLALHGDHEGGNVSAHATHLVGSALSDPFLSYSAGLLGLAGPLHGLAAQEVLRWILQMQSVIGEDFSDQDVKDYLWSTLKSGRVVPGYGHGVLRKPDPRFKALIDFGDARQDISNNPVYRLVKKNSEIAPGVLTEHGKTKNPHPNVDSASGVLFHHYGFTDPLYYTVTFGVSRGLGPLAQLIWDRALGMPIERPKSVDLAGLMKLVHSTKMASAPYTPFFVPEQILATSNHHSQPQSELLQLPNETLVNIVEKVEIPHYLVVLGLTCKRMAAFLRDRKNYLPPWRGYQDKEGLYRLLVQSRQFKPKRLSRSGRFLAWFLKSDVPLQPYIPRTFRLCRACFVYLPRSTAYWLEKGFASYVDRFGTSSGFLSHDDGYGVVPCPACDEHKYREISNQSDFNSLSRAREQEDMGRDFCPELKRRLLKP</sequence>
<reference evidence="11 12" key="1">
    <citation type="submission" date="2023-08" db="EMBL/GenBank/DDBJ databases">
        <title>Black Yeasts Isolated from many extreme environments.</title>
        <authorList>
            <person name="Coleine C."/>
            <person name="Stajich J.E."/>
            <person name="Selbmann L."/>
        </authorList>
    </citation>
    <scope>NUCLEOTIDE SEQUENCE [LARGE SCALE GENOMIC DNA]</scope>
    <source>
        <strain evidence="11 12">CCFEE 5885</strain>
    </source>
</reference>
<dbReference type="Pfam" id="PF00285">
    <property type="entry name" value="Citrate_synt"/>
    <property type="match status" value="1"/>
</dbReference>
<keyword evidence="5" id="KW-0809">Transit peptide</keyword>
<evidence type="ECO:0000313" key="11">
    <source>
        <dbReference type="EMBL" id="KAK5092466.1"/>
    </source>
</evidence>
<dbReference type="GO" id="GO:0036440">
    <property type="term" value="F:citrate synthase activity"/>
    <property type="evidence" value="ECO:0007669"/>
    <property type="project" value="UniProtKB-EC"/>
</dbReference>
<evidence type="ECO:0000256" key="5">
    <source>
        <dbReference type="ARBA" id="ARBA00022946"/>
    </source>
</evidence>
<evidence type="ECO:0000256" key="3">
    <source>
        <dbReference type="ARBA" id="ARBA00010566"/>
    </source>
</evidence>
<keyword evidence="6" id="KW-0496">Mitochondrion</keyword>
<feature type="domain" description="F-box" evidence="10">
    <location>
        <begin position="491"/>
        <end position="542"/>
    </location>
</feature>
<evidence type="ECO:0000259" key="10">
    <source>
        <dbReference type="PROSITE" id="PS50181"/>
    </source>
</evidence>
<evidence type="ECO:0000256" key="2">
    <source>
        <dbReference type="ARBA" id="ARBA00005026"/>
    </source>
</evidence>
<dbReference type="InterPro" id="IPR016143">
    <property type="entry name" value="Citrate_synth-like_sm_a-sub"/>
</dbReference>
<dbReference type="InterPro" id="IPR016142">
    <property type="entry name" value="Citrate_synth-like_lrg_a-sub"/>
</dbReference>
<dbReference type="InterPro" id="IPR001810">
    <property type="entry name" value="F-box_dom"/>
</dbReference>
<dbReference type="Gene3D" id="1.10.230.10">
    <property type="entry name" value="Cytochrome P450-Terp, domain 2"/>
    <property type="match status" value="1"/>
</dbReference>
<dbReference type="PRINTS" id="PR00143">
    <property type="entry name" value="CITRTSNTHASE"/>
</dbReference>
<organism evidence="11 12">
    <name type="scientific">Lithohypha guttulata</name>
    <dbReference type="NCBI Taxonomy" id="1690604"/>
    <lineage>
        <taxon>Eukaryota</taxon>
        <taxon>Fungi</taxon>
        <taxon>Dikarya</taxon>
        <taxon>Ascomycota</taxon>
        <taxon>Pezizomycotina</taxon>
        <taxon>Eurotiomycetes</taxon>
        <taxon>Chaetothyriomycetidae</taxon>
        <taxon>Chaetothyriales</taxon>
        <taxon>Trichomeriaceae</taxon>
        <taxon>Lithohypha</taxon>
    </lineage>
</organism>